<protein>
    <submittedName>
        <fullName evidence="2">Uncharacterized protein</fullName>
    </submittedName>
</protein>
<feature type="region of interest" description="Disordered" evidence="1">
    <location>
        <begin position="805"/>
        <end position="849"/>
    </location>
</feature>
<accession>A0A0M0JPL9</accession>
<sequence>MRANAMQRRKLDAGADYLSGQFDPHAKLGHAHPPAGGARWDWNGPAPGWMHSGEGIHEGYTPRSRSVPPQRAVAPHRRPPREVAGKVTGEPTLHENHRALDGDRTVAPYRRNPSITGKVSQTIHPAHRPGMREALYGPAAGVGSKDLAEHEVQSLFCAAGDVDRPAAKTVQAAQHASNISNDGLKPREDHSKEGWHQAMQKNRAFDGAFGASSKAFNDIASKQELGKQIKIRGREAHEPTVGKVVFNESNAYRQELVRAAEHVGAGGGGAYVKEQGVFEGSAGLTTHDHTAVRQREKWAKAGASQPKGQMQPGSVFDAREGGIVYGGMGDRPPSSPSAAADAKQREYYNQNGLRGAAGVKTMHQNGLSTASEATIRRSTSAPRLRPGGVENHPANEVGSGLGHHTKPVKADAYDGAFGNTTRMINSTMPELKYSLLAEGAMRTSAESAEAAARNDQERQYRFNDDVRSVVFGADEPSMPKQKEVDELFQRGSAGSDTHLINKRDLNCRYHDAGRYGRYGRGKTPAADGNTATINQHLFSAPKPKDFEIGSDGMHRRLEGGANKRFEGAAGASSSAVAEMEPLMRYRSVADQTDRQRKTLEANAASKRELNAAPEVEEVVFARSAGDVSRLPPRAVGSGHASNDMDLAAARGSPRVHGVAAAGSRLDRLASPRHSSPARGVSPARGSATMTSAQRFAQRQTLHASDAPAAGTSTHELSQKEPLLGGPAGPDHAVRPARIPGEAQPTLDEARELLHAHDLIGKPPNQTQQLRSQKAYVKAAGASTQEIEQQLHDLPVDRNKQLGGREEAQAALRGATQSPTRRPGASNPHNRLFDRAASPRGGKGAAGMATGKLAERDPYFTTDNMDSGLKMCAMHAESFGEVVFGRKITGSQREHGDVELEKAPEFQGRLGIPSSKYNARDPIVVGDCPPGIESKAATTWKSQVDEVLYGVDLDGSGDYRQMHKEVEATRKGAAGVSTLKHAYDDPDFKVEFNTRIDTTYARPERDPSGKPIMDPIRSKKVNYGTPELFSKAGVANWVNHERGRGEHAGKDELWKPGVKEPPPRTYSSDMNFGVGGQPAFGGDYRSG</sequence>
<gene>
    <name evidence="2" type="ORF">Ctob_004339</name>
</gene>
<proteinExistence type="predicted"/>
<dbReference type="AlphaFoldDB" id="A0A0M0JPL9"/>
<feature type="compositionally biased region" description="Basic and acidic residues" evidence="1">
    <location>
        <begin position="1040"/>
        <end position="1061"/>
    </location>
</feature>
<comment type="caution">
    <text evidence="2">The sequence shown here is derived from an EMBL/GenBank/DDBJ whole genome shotgun (WGS) entry which is preliminary data.</text>
</comment>
<feature type="compositionally biased region" description="Polar residues" evidence="1">
    <location>
        <begin position="365"/>
        <end position="381"/>
    </location>
</feature>
<organism evidence="2 3">
    <name type="scientific">Chrysochromulina tobinii</name>
    <dbReference type="NCBI Taxonomy" id="1460289"/>
    <lineage>
        <taxon>Eukaryota</taxon>
        <taxon>Haptista</taxon>
        <taxon>Haptophyta</taxon>
        <taxon>Prymnesiophyceae</taxon>
        <taxon>Prymnesiales</taxon>
        <taxon>Chrysochromulinaceae</taxon>
        <taxon>Chrysochromulina</taxon>
    </lineage>
</organism>
<feature type="compositionally biased region" description="Polar residues" evidence="1">
    <location>
        <begin position="687"/>
        <end position="702"/>
    </location>
</feature>
<feature type="region of interest" description="Disordered" evidence="1">
    <location>
        <begin position="1040"/>
        <end position="1086"/>
    </location>
</feature>
<dbReference type="EMBL" id="JWZX01002597">
    <property type="protein sequence ID" value="KOO28247.1"/>
    <property type="molecule type" value="Genomic_DNA"/>
</dbReference>
<evidence type="ECO:0000313" key="3">
    <source>
        <dbReference type="Proteomes" id="UP000037460"/>
    </source>
</evidence>
<dbReference type="Proteomes" id="UP000037460">
    <property type="component" value="Unassembled WGS sequence"/>
</dbReference>
<feature type="compositionally biased region" description="Basic and acidic residues" evidence="1">
    <location>
        <begin position="184"/>
        <end position="194"/>
    </location>
</feature>
<feature type="region of interest" description="Disordered" evidence="1">
    <location>
        <begin position="53"/>
        <end position="87"/>
    </location>
</feature>
<feature type="region of interest" description="Disordered" evidence="1">
    <location>
        <begin position="365"/>
        <end position="407"/>
    </location>
</feature>
<keyword evidence="3" id="KW-1185">Reference proteome</keyword>
<evidence type="ECO:0000313" key="2">
    <source>
        <dbReference type="EMBL" id="KOO28247.1"/>
    </source>
</evidence>
<reference evidence="3" key="1">
    <citation type="journal article" date="2015" name="PLoS Genet.">
        <title>Genome Sequence and Transcriptome Analyses of Chrysochromulina tobin: Metabolic Tools for Enhanced Algal Fitness in the Prominent Order Prymnesiales (Haptophyceae).</title>
        <authorList>
            <person name="Hovde B.T."/>
            <person name="Deodato C.R."/>
            <person name="Hunsperger H.M."/>
            <person name="Ryken S.A."/>
            <person name="Yost W."/>
            <person name="Jha R.K."/>
            <person name="Patterson J."/>
            <person name="Monnat R.J. Jr."/>
            <person name="Barlow S.B."/>
            <person name="Starkenburg S.R."/>
            <person name="Cattolico R.A."/>
        </authorList>
    </citation>
    <scope>NUCLEOTIDE SEQUENCE</scope>
    <source>
        <strain evidence="3">CCMP291</strain>
    </source>
</reference>
<evidence type="ECO:0000256" key="1">
    <source>
        <dbReference type="SAM" id="MobiDB-lite"/>
    </source>
</evidence>
<name>A0A0M0JPL9_9EUKA</name>
<feature type="region of interest" description="Disordered" evidence="1">
    <location>
        <begin position="655"/>
        <end position="737"/>
    </location>
</feature>
<feature type="region of interest" description="Disordered" evidence="1">
    <location>
        <begin position="174"/>
        <end position="194"/>
    </location>
</feature>